<proteinExistence type="predicted"/>
<gene>
    <name evidence="1" type="ORF">IF1G_07665</name>
</gene>
<dbReference type="Proteomes" id="UP000315783">
    <property type="component" value="Unassembled WGS sequence"/>
</dbReference>
<accession>A0A545UWU0</accession>
<protein>
    <submittedName>
        <fullName evidence="1">Uncharacterized protein</fullName>
    </submittedName>
</protein>
<keyword evidence="2" id="KW-1185">Reference proteome</keyword>
<organism evidence="1 2">
    <name type="scientific">Cordyceps javanica</name>
    <dbReference type="NCBI Taxonomy" id="43265"/>
    <lineage>
        <taxon>Eukaryota</taxon>
        <taxon>Fungi</taxon>
        <taxon>Dikarya</taxon>
        <taxon>Ascomycota</taxon>
        <taxon>Pezizomycotina</taxon>
        <taxon>Sordariomycetes</taxon>
        <taxon>Hypocreomycetidae</taxon>
        <taxon>Hypocreales</taxon>
        <taxon>Cordycipitaceae</taxon>
        <taxon>Cordyceps</taxon>
    </lineage>
</organism>
<dbReference type="EMBL" id="SPUK01000011">
    <property type="protein sequence ID" value="TQV93933.1"/>
    <property type="molecule type" value="Genomic_DNA"/>
</dbReference>
<dbReference type="AlphaFoldDB" id="A0A545UWU0"/>
<evidence type="ECO:0000313" key="1">
    <source>
        <dbReference type="EMBL" id="TQV93933.1"/>
    </source>
</evidence>
<sequence length="126" mass="13408">MEPPPPFVSARFSPCIRPGAARAKLTKARTRLCWHSVSREAQQVSNDIALTSSTYVLRTYSVQLAPRRICLAPVGRQPACTAAGQKSIPTQAAADTVFASHSGNGAMTCLTWSKSLDHAVDPNSAA</sequence>
<reference evidence="1 2" key="1">
    <citation type="journal article" date="2019" name="Appl. Microbiol. Biotechnol.">
        <title>Genome sequence of Isaria javanica and comparative genome analysis insights into family S53 peptidase evolution in fungal entomopathogens.</title>
        <authorList>
            <person name="Lin R."/>
            <person name="Zhang X."/>
            <person name="Xin B."/>
            <person name="Zou M."/>
            <person name="Gao Y."/>
            <person name="Qin F."/>
            <person name="Hu Q."/>
            <person name="Xie B."/>
            <person name="Cheng X."/>
        </authorList>
    </citation>
    <scope>NUCLEOTIDE SEQUENCE [LARGE SCALE GENOMIC DNA]</scope>
    <source>
        <strain evidence="1 2">IJ1G</strain>
    </source>
</reference>
<evidence type="ECO:0000313" key="2">
    <source>
        <dbReference type="Proteomes" id="UP000315783"/>
    </source>
</evidence>
<name>A0A545UWU0_9HYPO</name>
<comment type="caution">
    <text evidence="1">The sequence shown here is derived from an EMBL/GenBank/DDBJ whole genome shotgun (WGS) entry which is preliminary data.</text>
</comment>